<keyword evidence="2" id="KW-0413">Isomerase</keyword>
<dbReference type="InterPro" id="IPR037041">
    <property type="entry name" value="Trigger_fac_C_sf"/>
</dbReference>
<dbReference type="GO" id="GO:0006457">
    <property type="term" value="P:protein folding"/>
    <property type="evidence" value="ECO:0007669"/>
    <property type="project" value="InterPro"/>
</dbReference>
<dbReference type="GO" id="GO:0003755">
    <property type="term" value="F:peptidyl-prolyl cis-trans isomerase activity"/>
    <property type="evidence" value="ECO:0007669"/>
    <property type="project" value="UniProtKB-KW"/>
</dbReference>
<comment type="caution">
    <text evidence="4">The sequence shown here is derived from an EMBL/GenBank/DDBJ whole genome shotgun (WGS) entry which is preliminary data.</text>
</comment>
<keyword evidence="1" id="KW-0697">Rotamase</keyword>
<accession>A0A0F9ZLU9</accession>
<organism evidence="4 5">
    <name type="scientific">Candidatus Woesebacteria bacterium GW2011_GWB1_33_22</name>
    <dbReference type="NCBI Taxonomy" id="1618566"/>
    <lineage>
        <taxon>Bacteria</taxon>
        <taxon>Candidatus Woeseibacteriota</taxon>
    </lineage>
</organism>
<dbReference type="GO" id="GO:0015031">
    <property type="term" value="P:protein transport"/>
    <property type="evidence" value="ECO:0007669"/>
    <property type="project" value="InterPro"/>
</dbReference>
<dbReference type="SUPFAM" id="SSF102735">
    <property type="entry name" value="Trigger factor ribosome-binding domain"/>
    <property type="match status" value="1"/>
</dbReference>
<dbReference type="AlphaFoldDB" id="A0A0F9ZLU9"/>
<evidence type="ECO:0000256" key="1">
    <source>
        <dbReference type="ARBA" id="ARBA00023110"/>
    </source>
</evidence>
<evidence type="ECO:0000256" key="2">
    <source>
        <dbReference type="ARBA" id="ARBA00023235"/>
    </source>
</evidence>
<dbReference type="Gene3D" id="3.30.70.1050">
    <property type="entry name" value="Trigger factor ribosome-binding domain"/>
    <property type="match status" value="1"/>
</dbReference>
<dbReference type="SUPFAM" id="SSF109998">
    <property type="entry name" value="Triger factor/SurA peptide-binding domain-like"/>
    <property type="match status" value="1"/>
</dbReference>
<evidence type="ECO:0000313" key="4">
    <source>
        <dbReference type="EMBL" id="KKP45193.1"/>
    </source>
</evidence>
<gene>
    <name evidence="4" type="ORF">UR35_C0002G0026</name>
</gene>
<dbReference type="InterPro" id="IPR008880">
    <property type="entry name" value="Trigger_fac_C"/>
</dbReference>
<dbReference type="Gene3D" id="1.10.3120.10">
    <property type="entry name" value="Trigger factor, C-terminal domain"/>
    <property type="match status" value="1"/>
</dbReference>
<dbReference type="STRING" id="1618566.UR35_C0002G0026"/>
<reference evidence="4 5" key="1">
    <citation type="journal article" date="2015" name="Nature">
        <title>rRNA introns, odd ribosomes, and small enigmatic genomes across a large radiation of phyla.</title>
        <authorList>
            <person name="Brown C.T."/>
            <person name="Hug L.A."/>
            <person name="Thomas B.C."/>
            <person name="Sharon I."/>
            <person name="Castelle C.J."/>
            <person name="Singh A."/>
            <person name="Wilkins M.J."/>
            <person name="Williams K.H."/>
            <person name="Banfield J.F."/>
        </authorList>
    </citation>
    <scope>NUCLEOTIDE SEQUENCE [LARGE SCALE GENOMIC DNA]</scope>
</reference>
<evidence type="ECO:0000259" key="3">
    <source>
        <dbReference type="Pfam" id="PF05698"/>
    </source>
</evidence>
<name>A0A0F9ZLU9_9BACT</name>
<dbReference type="Pfam" id="PF05698">
    <property type="entry name" value="Trigger_C"/>
    <property type="match status" value="1"/>
</dbReference>
<evidence type="ECO:0000313" key="5">
    <source>
        <dbReference type="Proteomes" id="UP000034778"/>
    </source>
</evidence>
<protein>
    <submittedName>
        <fullName evidence="4">Trigger factor</fullName>
    </submittedName>
</protein>
<feature type="domain" description="Trigger factor C-terminal" evidence="3">
    <location>
        <begin position="122"/>
        <end position="258"/>
    </location>
</feature>
<dbReference type="InterPro" id="IPR036611">
    <property type="entry name" value="Trigger_fac_ribosome-bd_sf"/>
</dbReference>
<sequence>MKNITSSFQKKEAGNIEIIYTIPVNLIIQTKTTVVSEMAKDMTLPGFRKGMAPLSKVESSISIDKLNEHILSHLLPKAFAESVKEHKFNPAIYPKFEAMKIGQGSDWEIKAITCELPKVVLGNYKKNIKSKTTDELIKELPEVIKLEIPKLLVDEEVNERLSQLLARIEKLGLQLEGYLRSVGKTVETLREEYQKQSKDAISLELILNEVANDEKVEVSETEIEDFVKTTGSEISKINDDQKKMLQRVVMRRKALEKLTKKV</sequence>
<dbReference type="EMBL" id="LBOW01000002">
    <property type="protein sequence ID" value="KKP45193.1"/>
    <property type="molecule type" value="Genomic_DNA"/>
</dbReference>
<dbReference type="Proteomes" id="UP000034778">
    <property type="component" value="Unassembled WGS sequence"/>
</dbReference>
<proteinExistence type="predicted"/>
<dbReference type="InterPro" id="IPR027304">
    <property type="entry name" value="Trigger_fact/SurA_dom_sf"/>
</dbReference>